<dbReference type="PROSITE" id="PS51318">
    <property type="entry name" value="TAT"/>
    <property type="match status" value="1"/>
</dbReference>
<dbReference type="GO" id="GO:0016491">
    <property type="term" value="F:oxidoreductase activity"/>
    <property type="evidence" value="ECO:0007669"/>
    <property type="project" value="InterPro"/>
</dbReference>
<organism evidence="2 3">
    <name type="scientific">Rugamonas brunnea</name>
    <dbReference type="NCBI Taxonomy" id="2758569"/>
    <lineage>
        <taxon>Bacteria</taxon>
        <taxon>Pseudomonadati</taxon>
        <taxon>Pseudomonadota</taxon>
        <taxon>Betaproteobacteria</taxon>
        <taxon>Burkholderiales</taxon>
        <taxon>Oxalobacteraceae</taxon>
        <taxon>Telluria group</taxon>
        <taxon>Rugamonas</taxon>
    </lineage>
</organism>
<dbReference type="SUPFAM" id="SSF52317">
    <property type="entry name" value="Class I glutamine amidotransferase-like"/>
    <property type="match status" value="1"/>
</dbReference>
<dbReference type="Gene3D" id="3.40.50.880">
    <property type="match status" value="1"/>
</dbReference>
<gene>
    <name evidence="2" type="ORF">H3H37_04570</name>
</gene>
<dbReference type="AlphaFoldDB" id="A0A7W2EPN7"/>
<dbReference type="InterPro" id="IPR029062">
    <property type="entry name" value="Class_I_gatase-like"/>
</dbReference>
<accession>A0A7W2EPN7</accession>
<dbReference type="RefSeq" id="WP_182160461.1">
    <property type="nucleotide sequence ID" value="NZ_JACEZT010000002.1"/>
</dbReference>
<dbReference type="InterPro" id="IPR052158">
    <property type="entry name" value="INH-QAR"/>
</dbReference>
<protein>
    <submittedName>
        <fullName evidence="2">DJ-1/PfpI family protein</fullName>
    </submittedName>
</protein>
<dbReference type="PANTHER" id="PTHR43130:SF3">
    <property type="entry name" value="HTH-TYPE TRANSCRIPTIONAL REGULATOR RV1931C"/>
    <property type="match status" value="1"/>
</dbReference>
<dbReference type="EMBL" id="JACEZT010000002">
    <property type="protein sequence ID" value="MBA5636322.1"/>
    <property type="molecule type" value="Genomic_DNA"/>
</dbReference>
<dbReference type="CDD" id="cd03139">
    <property type="entry name" value="GATase1_PfpI_2"/>
    <property type="match status" value="1"/>
</dbReference>
<sequence>MMNRRDLFLLSTALGLTAALPATGHARGQRAGSTRAPSPLPLPAEGSIPVAFVLSDEAVVIDFAGPWEVFENVVVPGRKGPPVFQLYTVAETKAPVRATGGMTIVPDYTFATAPAPKVIVIPAQGDPDEAMLAWIRTAAQTADLTMSVCMGAFLLARTGLLAGQAATTHHSAYVQFQMEFPDIVLKRGARYVESGKLASAGGLSSGIDLALRVVERYCGRDVAVRTADHLEYQGQGWLNPDANVAYAKRRVSTDQHPCCVVCEMDVDKASAPASVYRGRTYYFCMAGHKTLFDANPGRFLS</sequence>
<evidence type="ECO:0000313" key="2">
    <source>
        <dbReference type="EMBL" id="MBA5636322.1"/>
    </source>
</evidence>
<comment type="caution">
    <text evidence="2">The sequence shown here is derived from an EMBL/GenBank/DDBJ whole genome shotgun (WGS) entry which is preliminary data.</text>
</comment>
<evidence type="ECO:0000259" key="1">
    <source>
        <dbReference type="Pfam" id="PF01965"/>
    </source>
</evidence>
<dbReference type="Gene3D" id="1.10.620.20">
    <property type="entry name" value="Ribonucleotide Reductase, subunit A"/>
    <property type="match status" value="1"/>
</dbReference>
<dbReference type="PANTHER" id="PTHR43130">
    <property type="entry name" value="ARAC-FAMILY TRANSCRIPTIONAL REGULATOR"/>
    <property type="match status" value="1"/>
</dbReference>
<proteinExistence type="predicted"/>
<dbReference type="InterPro" id="IPR012348">
    <property type="entry name" value="RNR-like"/>
</dbReference>
<dbReference type="InterPro" id="IPR006311">
    <property type="entry name" value="TAT_signal"/>
</dbReference>
<feature type="domain" description="DJ-1/PfpI" evidence="1">
    <location>
        <begin position="50"/>
        <end position="215"/>
    </location>
</feature>
<dbReference type="Proteomes" id="UP000534388">
    <property type="component" value="Unassembled WGS sequence"/>
</dbReference>
<evidence type="ECO:0000313" key="3">
    <source>
        <dbReference type="Proteomes" id="UP000534388"/>
    </source>
</evidence>
<name>A0A7W2EPN7_9BURK</name>
<dbReference type="Pfam" id="PF01965">
    <property type="entry name" value="DJ-1_PfpI"/>
    <property type="match status" value="1"/>
</dbReference>
<dbReference type="InterPro" id="IPR002818">
    <property type="entry name" value="DJ-1/PfpI"/>
</dbReference>
<keyword evidence="3" id="KW-1185">Reference proteome</keyword>
<reference evidence="2 3" key="1">
    <citation type="submission" date="2020-07" db="EMBL/GenBank/DDBJ databases">
        <title>Novel species isolated from subtropical streams in China.</title>
        <authorList>
            <person name="Lu H."/>
        </authorList>
    </citation>
    <scope>NUCLEOTIDE SEQUENCE [LARGE SCALE GENOMIC DNA]</scope>
    <source>
        <strain evidence="2 3">LX20W</strain>
    </source>
</reference>